<dbReference type="PANTHER" id="PTHR24096">
    <property type="entry name" value="LONG-CHAIN-FATTY-ACID--COA LIGASE"/>
    <property type="match status" value="1"/>
</dbReference>
<keyword evidence="7" id="KW-1185">Reference proteome</keyword>
<dbReference type="Gene3D" id="3.30.300.30">
    <property type="match status" value="2"/>
</dbReference>
<name>A0A6A2XAV0_HIBSY</name>
<dbReference type="InterPro" id="IPR000873">
    <property type="entry name" value="AMP-dep_synth/lig_dom"/>
</dbReference>
<dbReference type="Gene3D" id="3.40.50.12780">
    <property type="entry name" value="N-terminal domain of ligase-like"/>
    <property type="match status" value="1"/>
</dbReference>
<dbReference type="Pfam" id="PF00501">
    <property type="entry name" value="AMP-binding"/>
    <property type="match status" value="2"/>
</dbReference>
<proteinExistence type="inferred from homology"/>
<dbReference type="Gene3D" id="2.30.38.10">
    <property type="entry name" value="Luciferase, Domain 3"/>
    <property type="match status" value="1"/>
</dbReference>
<dbReference type="PROSITE" id="PS00455">
    <property type="entry name" value="AMP_BINDING"/>
    <property type="match status" value="1"/>
</dbReference>
<comment type="similarity">
    <text evidence="1">Belongs to the ATP-dependent AMP-binding enzyme family.</text>
</comment>
<evidence type="ECO:0000256" key="2">
    <source>
        <dbReference type="ARBA" id="ARBA00022598"/>
    </source>
</evidence>
<keyword evidence="3" id="KW-1133">Transmembrane helix</keyword>
<comment type="caution">
    <text evidence="6">The sequence shown here is derived from an EMBL/GenBank/DDBJ whole genome shotgun (WGS) entry which is preliminary data.</text>
</comment>
<evidence type="ECO:0000313" key="6">
    <source>
        <dbReference type="EMBL" id="KAE8672298.1"/>
    </source>
</evidence>
<dbReference type="InterPro" id="IPR020845">
    <property type="entry name" value="AMP-binding_CS"/>
</dbReference>
<reference evidence="6" key="1">
    <citation type="submission" date="2019-09" db="EMBL/GenBank/DDBJ databases">
        <title>Draft genome information of white flower Hibiscus syriacus.</title>
        <authorList>
            <person name="Kim Y.-M."/>
        </authorList>
    </citation>
    <scope>NUCLEOTIDE SEQUENCE [LARGE SCALE GENOMIC DNA]</scope>
    <source>
        <strain evidence="6">YM2019G1</strain>
    </source>
</reference>
<evidence type="ECO:0000259" key="5">
    <source>
        <dbReference type="Pfam" id="PF13193"/>
    </source>
</evidence>
<organism evidence="6 7">
    <name type="scientific">Hibiscus syriacus</name>
    <name type="common">Rose of Sharon</name>
    <dbReference type="NCBI Taxonomy" id="106335"/>
    <lineage>
        <taxon>Eukaryota</taxon>
        <taxon>Viridiplantae</taxon>
        <taxon>Streptophyta</taxon>
        <taxon>Embryophyta</taxon>
        <taxon>Tracheophyta</taxon>
        <taxon>Spermatophyta</taxon>
        <taxon>Magnoliopsida</taxon>
        <taxon>eudicotyledons</taxon>
        <taxon>Gunneridae</taxon>
        <taxon>Pentapetalae</taxon>
        <taxon>rosids</taxon>
        <taxon>malvids</taxon>
        <taxon>Malvales</taxon>
        <taxon>Malvaceae</taxon>
        <taxon>Malvoideae</taxon>
        <taxon>Hibiscus</taxon>
    </lineage>
</organism>
<dbReference type="InterPro" id="IPR025110">
    <property type="entry name" value="AMP-bd_C"/>
</dbReference>
<evidence type="ECO:0000259" key="4">
    <source>
        <dbReference type="Pfam" id="PF00501"/>
    </source>
</evidence>
<feature type="domain" description="AMP-dependent synthetase/ligase" evidence="4">
    <location>
        <begin position="61"/>
        <end position="412"/>
    </location>
</feature>
<dbReference type="SUPFAM" id="SSF56801">
    <property type="entry name" value="Acetyl-CoA synthetase-like"/>
    <property type="match status" value="2"/>
</dbReference>
<keyword evidence="2" id="KW-0436">Ligase</keyword>
<dbReference type="EMBL" id="VEPZ02001449">
    <property type="protein sequence ID" value="KAE8672298.1"/>
    <property type="molecule type" value="Genomic_DNA"/>
</dbReference>
<dbReference type="PANTHER" id="PTHR24096:SF251">
    <property type="entry name" value="4-COUMARATE--COA LIGASE-LIKE 9"/>
    <property type="match status" value="1"/>
</dbReference>
<evidence type="ECO:0000256" key="1">
    <source>
        <dbReference type="ARBA" id="ARBA00006432"/>
    </source>
</evidence>
<feature type="transmembrane region" description="Helical" evidence="3">
    <location>
        <begin position="251"/>
        <end position="274"/>
    </location>
</feature>
<evidence type="ECO:0000313" key="7">
    <source>
        <dbReference type="Proteomes" id="UP000436088"/>
    </source>
</evidence>
<feature type="domain" description="AMP-dependent synthetase/ligase" evidence="4">
    <location>
        <begin position="538"/>
        <end position="600"/>
    </location>
</feature>
<keyword evidence="3" id="KW-0812">Transmembrane</keyword>
<dbReference type="CDD" id="cd05904">
    <property type="entry name" value="4CL"/>
    <property type="match status" value="1"/>
</dbReference>
<keyword evidence="3" id="KW-0472">Membrane</keyword>
<dbReference type="Pfam" id="PF13193">
    <property type="entry name" value="AMP-binding_C"/>
    <property type="match status" value="1"/>
</dbReference>
<sequence length="689" mass="75875">MAETVSSHRRATVDPNTGFCPQNKTFHSLRPHVPLPPPSQPLSLPSYALSLLRTSSSSGETAFIVDATNDQTLSFSQFIPQIHSLAYSLKKNFSLSPNDVAFILSPPSFHVPLLYFALMALGIVVSPSNPLASESEIAHQVRISKPVIAFGTSKTSSKLPSLKHGTVLLDSPEFQSFLIQPNVNAVIFDSVEVNQHDTAAILYSSGTTGRVKGVMLSHLNIIALIAGYYHIPYTLQEAADEPHPVSFFTVPFFHVFGFFMLVRAFALGETLVFSERFDFEGMLRAIEKYKVTFMPVSPPLVVAFVKLELTKKYDLSSLLLLGSGGAPLGKEVTERFKEKFPTVELIQGYGLTETAGGATRVIGPEEAARHGSVGRLGENMEAKIVDPETGEALPPEQRGELWLRGPTVMKGYVGDERATAQTLDSEGWLRTGDICYFDSEGFLYIVDRLKELIKYKAYQVPPAELEHLLLSHPEIADAAVIPYPDEEAGQIPMAYVVRNPGRSITKAQVAPYKKIRRVAFVNSIPKSPAGKILRRELGYGLTETIGGASSTVDVEEASGYGSVGRLGADMEAKIVDSETGEPLPPGQRGELLLRGPLVMKDRLKELIKYKAYQVPSAELEHLLVSHPEIADAGVIPYVFVSLFLNDDDDIWLYKGLLYVDFRFVQIREQVPGRRRRGDTHGICGEKQWK</sequence>
<dbReference type="Proteomes" id="UP000436088">
    <property type="component" value="Unassembled WGS sequence"/>
</dbReference>
<gene>
    <name evidence="6" type="ORF">F3Y22_tig00111847pilonHSYRG00163</name>
</gene>
<dbReference type="GO" id="GO:0016405">
    <property type="term" value="F:CoA-ligase activity"/>
    <property type="evidence" value="ECO:0007669"/>
    <property type="project" value="TreeGrafter"/>
</dbReference>
<feature type="domain" description="AMP-binding enzyme C-terminal" evidence="5">
    <location>
        <begin position="464"/>
        <end position="531"/>
    </location>
</feature>
<accession>A0A6A2XAV0</accession>
<dbReference type="AlphaFoldDB" id="A0A6A2XAV0"/>
<feature type="transmembrane region" description="Helical" evidence="3">
    <location>
        <begin position="213"/>
        <end position="231"/>
    </location>
</feature>
<evidence type="ECO:0000256" key="3">
    <source>
        <dbReference type="SAM" id="Phobius"/>
    </source>
</evidence>
<dbReference type="FunFam" id="3.40.50.12780:FF:000003">
    <property type="entry name" value="Long-chain-fatty-acid--CoA ligase FadD"/>
    <property type="match status" value="1"/>
</dbReference>
<dbReference type="InterPro" id="IPR042099">
    <property type="entry name" value="ANL_N_sf"/>
</dbReference>
<protein>
    <submittedName>
        <fullName evidence="6">4-coumarate--CoA ligase-like 5</fullName>
    </submittedName>
</protein>
<dbReference type="InterPro" id="IPR045851">
    <property type="entry name" value="AMP-bd_C_sf"/>
</dbReference>